<dbReference type="AlphaFoldDB" id="A0A834I2X4"/>
<evidence type="ECO:0000256" key="1">
    <source>
        <dbReference type="SAM" id="SignalP"/>
    </source>
</evidence>
<feature type="signal peptide" evidence="1">
    <location>
        <begin position="1"/>
        <end position="25"/>
    </location>
</feature>
<proteinExistence type="predicted"/>
<name>A0A834I2X4_RHYFE</name>
<gene>
    <name evidence="2" type="ORF">GWI33_013663</name>
</gene>
<evidence type="ECO:0000313" key="2">
    <source>
        <dbReference type="EMBL" id="KAF7273617.1"/>
    </source>
</evidence>
<comment type="caution">
    <text evidence="2">The sequence shown here is derived from an EMBL/GenBank/DDBJ whole genome shotgun (WGS) entry which is preliminary data.</text>
</comment>
<evidence type="ECO:0000313" key="3">
    <source>
        <dbReference type="Proteomes" id="UP000625711"/>
    </source>
</evidence>
<organism evidence="2 3">
    <name type="scientific">Rhynchophorus ferrugineus</name>
    <name type="common">Red palm weevil</name>
    <name type="synonym">Curculio ferrugineus</name>
    <dbReference type="NCBI Taxonomy" id="354439"/>
    <lineage>
        <taxon>Eukaryota</taxon>
        <taxon>Metazoa</taxon>
        <taxon>Ecdysozoa</taxon>
        <taxon>Arthropoda</taxon>
        <taxon>Hexapoda</taxon>
        <taxon>Insecta</taxon>
        <taxon>Pterygota</taxon>
        <taxon>Neoptera</taxon>
        <taxon>Endopterygota</taxon>
        <taxon>Coleoptera</taxon>
        <taxon>Polyphaga</taxon>
        <taxon>Cucujiformia</taxon>
        <taxon>Curculionidae</taxon>
        <taxon>Dryophthorinae</taxon>
        <taxon>Rhynchophorus</taxon>
    </lineage>
</organism>
<keyword evidence="3" id="KW-1185">Reference proteome</keyword>
<dbReference type="EMBL" id="JAACXV010013355">
    <property type="protein sequence ID" value="KAF7273617.1"/>
    <property type="molecule type" value="Genomic_DNA"/>
</dbReference>
<protein>
    <submittedName>
        <fullName evidence="2">Uncharacterized protein</fullName>
    </submittedName>
</protein>
<accession>A0A834I2X4</accession>
<keyword evidence="1" id="KW-0732">Signal</keyword>
<reference evidence="2" key="1">
    <citation type="submission" date="2020-08" db="EMBL/GenBank/DDBJ databases">
        <title>Genome sequencing and assembly of the red palm weevil Rhynchophorus ferrugineus.</title>
        <authorList>
            <person name="Dias G.B."/>
            <person name="Bergman C.M."/>
            <person name="Manee M."/>
        </authorList>
    </citation>
    <scope>NUCLEOTIDE SEQUENCE</scope>
    <source>
        <strain evidence="2">AA-2017</strain>
        <tissue evidence="2">Whole larva</tissue>
    </source>
</reference>
<feature type="chain" id="PRO_5032620363" evidence="1">
    <location>
        <begin position="26"/>
        <end position="103"/>
    </location>
</feature>
<dbReference type="Proteomes" id="UP000625711">
    <property type="component" value="Unassembled WGS sequence"/>
</dbReference>
<sequence length="103" mass="11421">MEETGFLKATIAFLFILTIACDCVARPDDTQVANDSENSGTTQRSRLIYKSRQGELNDSSDEVIVEHGIVINNRNIGEAKCKPGYIKINGKCWKTVTIKDNPT</sequence>